<dbReference type="PANTHER" id="PTHR43228">
    <property type="entry name" value="TWO-COMPONENT RESPONSE REGULATOR"/>
    <property type="match status" value="1"/>
</dbReference>
<dbReference type="Proteomes" id="UP001243009">
    <property type="component" value="Unassembled WGS sequence"/>
</dbReference>
<dbReference type="CDD" id="cd00156">
    <property type="entry name" value="REC"/>
    <property type="match status" value="1"/>
</dbReference>
<proteinExistence type="predicted"/>
<evidence type="ECO:0000313" key="3">
    <source>
        <dbReference type="EMBL" id="MDO9707761.1"/>
    </source>
</evidence>
<name>A0ABT9DV33_9PROT</name>
<feature type="domain" description="Response regulatory" evidence="2">
    <location>
        <begin position="64"/>
        <end position="177"/>
    </location>
</feature>
<dbReference type="SUPFAM" id="SSF52172">
    <property type="entry name" value="CheY-like"/>
    <property type="match status" value="1"/>
</dbReference>
<protein>
    <submittedName>
        <fullName evidence="3">Response regulator</fullName>
    </submittedName>
</protein>
<dbReference type="EMBL" id="JAUTWS010000004">
    <property type="protein sequence ID" value="MDO9707761.1"/>
    <property type="molecule type" value="Genomic_DNA"/>
</dbReference>
<keyword evidence="4" id="KW-1185">Reference proteome</keyword>
<dbReference type="RefSeq" id="WP_305102633.1">
    <property type="nucleotide sequence ID" value="NZ_JAUTWS010000004.1"/>
</dbReference>
<dbReference type="Pfam" id="PF00072">
    <property type="entry name" value="Response_reg"/>
    <property type="match status" value="1"/>
</dbReference>
<organism evidence="3 4">
    <name type="scientific">Paracraurococcus lichenis</name>
    <dbReference type="NCBI Taxonomy" id="3064888"/>
    <lineage>
        <taxon>Bacteria</taxon>
        <taxon>Pseudomonadati</taxon>
        <taxon>Pseudomonadota</taxon>
        <taxon>Alphaproteobacteria</taxon>
        <taxon>Acetobacterales</taxon>
        <taxon>Roseomonadaceae</taxon>
        <taxon>Paracraurococcus</taxon>
    </lineage>
</organism>
<evidence type="ECO:0000256" key="1">
    <source>
        <dbReference type="PROSITE-ProRule" id="PRU00169"/>
    </source>
</evidence>
<dbReference type="PANTHER" id="PTHR43228:SF1">
    <property type="entry name" value="TWO-COMPONENT RESPONSE REGULATOR ARR22"/>
    <property type="match status" value="1"/>
</dbReference>
<keyword evidence="1" id="KW-0597">Phosphoprotein</keyword>
<comment type="caution">
    <text evidence="3">The sequence shown here is derived from an EMBL/GenBank/DDBJ whole genome shotgun (WGS) entry which is preliminary data.</text>
</comment>
<dbReference type="InterPro" id="IPR001789">
    <property type="entry name" value="Sig_transdc_resp-reg_receiver"/>
</dbReference>
<evidence type="ECO:0000313" key="4">
    <source>
        <dbReference type="Proteomes" id="UP001243009"/>
    </source>
</evidence>
<accession>A0ABT9DV33</accession>
<dbReference type="PROSITE" id="PS50110">
    <property type="entry name" value="RESPONSE_REGULATORY"/>
    <property type="match status" value="1"/>
</dbReference>
<dbReference type="InterPro" id="IPR052048">
    <property type="entry name" value="ST_Response_Regulator"/>
</dbReference>
<feature type="modified residue" description="4-aspartylphosphate" evidence="1">
    <location>
        <position position="113"/>
    </location>
</feature>
<gene>
    <name evidence="3" type="ORF">Q7A36_05330</name>
</gene>
<dbReference type="Gene3D" id="3.40.50.2300">
    <property type="match status" value="1"/>
</dbReference>
<dbReference type="SMART" id="SM00448">
    <property type="entry name" value="REC"/>
    <property type="match status" value="1"/>
</dbReference>
<sequence>MSVKIGTNGVEISRVAAAAAAVAAGAATRADRDNPINQSELAANLAQGIEVSLSRPQNIKKTKRLLWVDDTPSNNDYLVRAFRDLGVDVVLAKSTQEGENALASESFDVVITDMSRPPEGEAGLAFAKKIREMGIKIPIIIYASYWASQHKGQESNFGVSLITNDPSAVYSEVLKRMLGS</sequence>
<dbReference type="InterPro" id="IPR011006">
    <property type="entry name" value="CheY-like_superfamily"/>
</dbReference>
<reference evidence="3 4" key="1">
    <citation type="submission" date="2023-08" db="EMBL/GenBank/DDBJ databases">
        <title>The draft genome sequence of Paracraurococcus sp. LOR1-02.</title>
        <authorList>
            <person name="Kingkaew E."/>
            <person name="Tanasupawat S."/>
        </authorList>
    </citation>
    <scope>NUCLEOTIDE SEQUENCE [LARGE SCALE GENOMIC DNA]</scope>
    <source>
        <strain evidence="3 4">LOR1-02</strain>
    </source>
</reference>
<evidence type="ECO:0000259" key="2">
    <source>
        <dbReference type="PROSITE" id="PS50110"/>
    </source>
</evidence>